<feature type="region of interest" description="Disordered" evidence="1">
    <location>
        <begin position="1141"/>
        <end position="1167"/>
    </location>
</feature>
<dbReference type="Pfam" id="PF18911">
    <property type="entry name" value="PKD_4"/>
    <property type="match status" value="1"/>
</dbReference>
<dbReference type="Gene3D" id="2.60.40.1170">
    <property type="entry name" value="Mu homology domain, subdomain B"/>
    <property type="match status" value="1"/>
</dbReference>
<dbReference type="Proteomes" id="UP000034279">
    <property type="component" value="Unassembled WGS sequence"/>
</dbReference>
<dbReference type="InterPro" id="IPR013783">
    <property type="entry name" value="Ig-like_fold"/>
</dbReference>
<evidence type="ECO:0000259" key="4">
    <source>
        <dbReference type="Pfam" id="PF18911"/>
    </source>
</evidence>
<evidence type="ECO:0000313" key="5">
    <source>
        <dbReference type="EMBL" id="KKG54947.1"/>
    </source>
</evidence>
<dbReference type="Pfam" id="PF01551">
    <property type="entry name" value="Peptidase_M23"/>
    <property type="match status" value="1"/>
</dbReference>
<comment type="caution">
    <text evidence="5">The sequence shown here is derived from an EMBL/GenBank/DDBJ whole genome shotgun (WGS) entry which is preliminary data.</text>
</comment>
<evidence type="ECO:0000259" key="2">
    <source>
        <dbReference type="Pfam" id="PF01345"/>
    </source>
</evidence>
<dbReference type="InterPro" id="IPR050570">
    <property type="entry name" value="Cell_wall_metabolism_enzyme"/>
</dbReference>
<dbReference type="EMBL" id="JJPI01000065">
    <property type="protein sequence ID" value="KKG54947.1"/>
    <property type="molecule type" value="Genomic_DNA"/>
</dbReference>
<dbReference type="Proteomes" id="UP000034253">
    <property type="component" value="Unassembled WGS sequence"/>
</dbReference>
<dbReference type="EMBL" id="JJPK01000087">
    <property type="protein sequence ID" value="KKG60270.1"/>
    <property type="molecule type" value="Genomic_DNA"/>
</dbReference>
<evidence type="ECO:0000313" key="7">
    <source>
        <dbReference type="EMBL" id="KKG60270.1"/>
    </source>
</evidence>
<evidence type="ECO:0000313" key="11">
    <source>
        <dbReference type="Proteomes" id="UP000033835"/>
    </source>
</evidence>
<protein>
    <recommendedName>
        <fullName evidence="17">DUF11 domain-containing protein</fullName>
    </recommendedName>
</protein>
<dbReference type="Proteomes" id="UP000034188">
    <property type="component" value="Unassembled WGS sequence"/>
</dbReference>
<accession>A0A0F8FPJ0</accession>
<evidence type="ECO:0000313" key="14">
    <source>
        <dbReference type="Proteomes" id="UP000034279"/>
    </source>
</evidence>
<dbReference type="InterPro" id="IPR035986">
    <property type="entry name" value="PKD_dom_sf"/>
</dbReference>
<evidence type="ECO:0000313" key="16">
    <source>
        <dbReference type="Proteomes" id="UP000034566"/>
    </source>
</evidence>
<gene>
    <name evidence="5" type="ORF">DU33_12160</name>
    <name evidence="7" type="ORF">DU45_20055</name>
    <name evidence="10" type="ORF">DU56_19705</name>
    <name evidence="6" type="ORF">DU64_01665</name>
    <name evidence="9" type="ORF">DU66_02745</name>
    <name evidence="8" type="ORF">DU68_19720</name>
</gene>
<proteinExistence type="predicted"/>
<evidence type="ECO:0000256" key="1">
    <source>
        <dbReference type="SAM" id="MobiDB-lite"/>
    </source>
</evidence>
<dbReference type="PANTHER" id="PTHR21666">
    <property type="entry name" value="PEPTIDASE-RELATED"/>
    <property type="match status" value="1"/>
</dbReference>
<dbReference type="EMBL" id="JJPU01000011">
    <property type="protein sequence ID" value="KKH02685.1"/>
    <property type="molecule type" value="Genomic_DNA"/>
</dbReference>
<evidence type="ECO:0000313" key="9">
    <source>
        <dbReference type="EMBL" id="KKH02685.1"/>
    </source>
</evidence>
<dbReference type="NCBIfam" id="TIGR01451">
    <property type="entry name" value="B_ant_repeat"/>
    <property type="match status" value="1"/>
</dbReference>
<evidence type="ECO:0000313" key="15">
    <source>
        <dbReference type="Proteomes" id="UP000034468"/>
    </source>
</evidence>
<evidence type="ECO:0000313" key="8">
    <source>
        <dbReference type="EMBL" id="KKG96966.1"/>
    </source>
</evidence>
<dbReference type="Proteomes" id="UP000033835">
    <property type="component" value="Unassembled WGS sequence"/>
</dbReference>
<feature type="domain" description="M23ase beta-sheet core" evidence="3">
    <location>
        <begin position="82"/>
        <end position="165"/>
    </location>
</feature>
<dbReference type="EMBL" id="JJPV01000114">
    <property type="protein sequence ID" value="KKG96966.1"/>
    <property type="molecule type" value="Genomic_DNA"/>
</dbReference>
<dbReference type="PANTHER" id="PTHR21666:SF270">
    <property type="entry name" value="MUREIN HYDROLASE ACTIVATOR ENVC"/>
    <property type="match status" value="1"/>
</dbReference>
<dbReference type="InterPro" id="IPR000601">
    <property type="entry name" value="PKD_dom"/>
</dbReference>
<dbReference type="SUPFAM" id="SSF49464">
    <property type="entry name" value="Carboxypeptidase regulatory domain-like"/>
    <property type="match status" value="1"/>
</dbReference>
<dbReference type="Gene3D" id="2.70.70.10">
    <property type="entry name" value="Glucose Permease (Domain IIA)"/>
    <property type="match status" value="1"/>
</dbReference>
<evidence type="ECO:0000313" key="13">
    <source>
        <dbReference type="Proteomes" id="UP000034253"/>
    </source>
</evidence>
<dbReference type="Gene3D" id="2.60.40.10">
    <property type="entry name" value="Immunoglobulins"/>
    <property type="match status" value="2"/>
</dbReference>
<evidence type="ECO:0000313" key="12">
    <source>
        <dbReference type="Proteomes" id="UP000034188"/>
    </source>
</evidence>
<dbReference type="RefSeq" id="WP_052735704.1">
    <property type="nucleotide sequence ID" value="NZ_JJPI01000065.1"/>
</dbReference>
<evidence type="ECO:0008006" key="17">
    <source>
        <dbReference type="Google" id="ProtNLM"/>
    </source>
</evidence>
<dbReference type="GO" id="GO:0004222">
    <property type="term" value="F:metalloendopeptidase activity"/>
    <property type="evidence" value="ECO:0007669"/>
    <property type="project" value="TreeGrafter"/>
</dbReference>
<dbReference type="SUPFAM" id="SSF49299">
    <property type="entry name" value="PKD domain"/>
    <property type="match status" value="1"/>
</dbReference>
<organism evidence="5 12">
    <name type="scientific">Methanosarcina mazei</name>
    <name type="common">Methanosarcina frisia</name>
    <dbReference type="NCBI Taxonomy" id="2209"/>
    <lineage>
        <taxon>Archaea</taxon>
        <taxon>Methanobacteriati</taxon>
        <taxon>Methanobacteriota</taxon>
        <taxon>Stenosarchaea group</taxon>
        <taxon>Methanomicrobia</taxon>
        <taxon>Methanosarcinales</taxon>
        <taxon>Methanosarcinaceae</taxon>
        <taxon>Methanosarcina</taxon>
    </lineage>
</organism>
<dbReference type="Proteomes" id="UP000034566">
    <property type="component" value="Unassembled WGS sequence"/>
</dbReference>
<dbReference type="InterPro" id="IPR008969">
    <property type="entry name" value="CarboxyPept-like_regulatory"/>
</dbReference>
<dbReference type="Pfam" id="PF01345">
    <property type="entry name" value="DUF11"/>
    <property type="match status" value="1"/>
</dbReference>
<feature type="domain" description="PKD" evidence="4">
    <location>
        <begin position="1134"/>
        <end position="1222"/>
    </location>
</feature>
<dbReference type="EMBL" id="JJPW01000017">
    <property type="protein sequence ID" value="KKH03339.1"/>
    <property type="molecule type" value="Genomic_DNA"/>
</dbReference>
<name>A0A0F8FPJ0_METMZ</name>
<sequence>MTWKEWKRIVILFIFLILIPGTVNADVITSDVPISDGFDFPVGWPNGNGYRISGWDFLENSTNSNSLHPGEDWNGVGGGDTDLGDPVYAVSNGYVIAASDYNWGNIILIKHKLQNGTIVWSQYAHLKDMLVNSGDNVRRGQQIGTIGKSGNQEYAHLHFEIRKSDLSPDAWVTNQDEAQILTNYYDPSDFISSNRPEKMPLIGDWDNNGVDTTGIFDPNTSTFLLDNGVNKQLGEFGDFPIIGDWDRDGFDSIGVYRPKTAQFFFDNNNDGESDEQPIVFGNIGDFPIIGDWDGDGDDNIGVFRSSDRSSGLTTFYFDSNNDGEADSDDINFGLPADTPIVGDWDNTGTDDVGVFRRNDSQHDNNAVFYFCEENFDVTIDLLSPFVVYGMNEDAPVTGKWDEDRLTKIGVYRPSTEEFIFNRNLLVNSEPDAIEGRSGGPDYFGYTFKDSNVEGGPTYDWIEISGTGTLILPDSDDFYIDGIPVGFFFNYYGTDYSQVSITNNGITLASGGTGQWTNQPIGSSTPHNFIAPFWDDIVTWRSAGAVYYQVIGEAPNRKFVVEWFDNQHYSSSPSGITFEAILYEGTNDIKFQYKDVDFGSDSYNNGASATVGIEGAEGRGLQYSYNEPVISPNTAILFKFPTFSGTNMYISKNAPASKDHGSLMTYTLYYNNFGSVAASNVVVQDTLPSNVEFVSASEGGTYDPATRKVTWNIGSVAPLRPGSRTVSVRVPDSVSVGTVIQNTASISTMTLETSYVDNNARASTKVTGSNLPPNVGVEPNNGGTGTPSIYWHNPITFSYRSDQPATAVDITIHIDDGGPDITGSMTPTTGSTTEGSDWTYTTTFYPRHGRATVSYSVQSNNAPYSPGYDVRGSYGDFITANDIEAYIENNYPTSPMLDETNIGSSFINAGNAYGIDPAFLVATAELEGRFGTEGWAVSHPEAHNTFGWGVPSGSTPVNSINSADSWGEMVNRVAERIANGPYYFNSDLYTVEQIRNVYAGYPNPQGIANFMNELYTFSQTRHSTVSFDIYIDPAGYIYDIETGERIAGASVWLQRPDGLGDWENVPTGELTPVAQPDVNPQITSEDGMYQWDVLEGSYRVHVEAPGYEPANSIVVSVPPPVFDLHVGLVPINVPNVPPVADAGGPYEGTAGDTIRLSGSNSYDPDEDRGDSIVSYEWDLDEDGFYDDATGEVTEYVWNGAYSGQISLRVTDSNGEVGTDSAMVNIQDIEQDLIPPTILSATFYPANTTAGSTINVTVNATDNTDLTEVIAGDIQLIKTDDIWQGSITAPSSIGSYSLLIKAKDAAGNVAEASVPYRVVQLSGGANIAVSPRSSSIVAGNSVTLNIKVKNTQNIDDIFKVNITVSELPAANQANIDWFSWTEQSVKLRAGEEILLPLEVEVPDGTALGLKLFRANVNSETSVVTGFDTGYLKVV</sequence>
<dbReference type="Proteomes" id="UP000034468">
    <property type="component" value="Unassembled WGS sequence"/>
</dbReference>
<dbReference type="Gene3D" id="2.60.40.1120">
    <property type="entry name" value="Carboxypeptidase-like, regulatory domain"/>
    <property type="match status" value="1"/>
</dbReference>
<evidence type="ECO:0000313" key="10">
    <source>
        <dbReference type="EMBL" id="KKH03339.1"/>
    </source>
</evidence>
<evidence type="ECO:0000259" key="3">
    <source>
        <dbReference type="Pfam" id="PF01551"/>
    </source>
</evidence>
<dbReference type="PATRIC" id="fig|2209.42.peg.2664"/>
<dbReference type="SUPFAM" id="SSF51261">
    <property type="entry name" value="Duplicated hybrid motif"/>
    <property type="match status" value="1"/>
</dbReference>
<evidence type="ECO:0000313" key="6">
    <source>
        <dbReference type="EMBL" id="KKG59144.1"/>
    </source>
</evidence>
<dbReference type="EMBL" id="JJPJ01000123">
    <property type="protein sequence ID" value="KKG59144.1"/>
    <property type="molecule type" value="Genomic_DNA"/>
</dbReference>
<dbReference type="InterPro" id="IPR011055">
    <property type="entry name" value="Dup_hybrid_motif"/>
</dbReference>
<dbReference type="InterPro" id="IPR001434">
    <property type="entry name" value="OmcB-like_DUF11"/>
</dbReference>
<dbReference type="InterPro" id="IPR047589">
    <property type="entry name" value="DUF11_rpt"/>
</dbReference>
<dbReference type="CDD" id="cd12797">
    <property type="entry name" value="M23_peptidase"/>
    <property type="match status" value="1"/>
</dbReference>
<feature type="domain" description="DUF11" evidence="2">
    <location>
        <begin position="651"/>
        <end position="761"/>
    </location>
</feature>
<dbReference type="InterPro" id="IPR016047">
    <property type="entry name" value="M23ase_b-sheet_dom"/>
</dbReference>
<reference evidence="11 12" key="1">
    <citation type="journal article" date="2015" name="ISME J.">
        <title>Genomic and phenotypic differentiation among Methanosarcina mazei populations from Columbia River sediment.</title>
        <authorList>
            <person name="Youngblut N.D."/>
            <person name="Wirth J.S."/>
            <person name="Henriksen J.R."/>
            <person name="Smith M."/>
            <person name="Simon H."/>
            <person name="Metcalf W.W."/>
            <person name="Whitaker R.J."/>
        </authorList>
    </citation>
    <scope>NUCLEOTIDE SEQUENCE [LARGE SCALE GENOMIC DNA]</scope>
    <source>
        <strain evidence="5 12">3.F.T.1A.1</strain>
        <strain evidence="6 14">3.F.T.1A.2</strain>
        <strain evidence="7 16">3.F.T.1A.4</strain>
        <strain evidence="9 15">3.H.M.1B.1</strain>
        <strain evidence="8 11">3.H.M.1B.2</strain>
        <strain evidence="10 13">3.H.M.1B.5</strain>
    </source>
</reference>